<feature type="transmembrane region" description="Helical" evidence="10">
    <location>
        <begin position="41"/>
        <end position="66"/>
    </location>
</feature>
<organism evidence="12 13">
    <name type="scientific">Leptothrix cholodnii (strain ATCC 51168 / LMG 8142 / SP-6)</name>
    <name type="common">Leptothrix discophora (strain SP-6)</name>
    <dbReference type="NCBI Taxonomy" id="395495"/>
    <lineage>
        <taxon>Bacteria</taxon>
        <taxon>Pseudomonadati</taxon>
        <taxon>Pseudomonadota</taxon>
        <taxon>Betaproteobacteria</taxon>
        <taxon>Burkholderiales</taxon>
        <taxon>Sphaerotilaceae</taxon>
        <taxon>Leptothrix</taxon>
    </lineage>
</organism>
<comment type="function">
    <text evidence="1">Involved in a late step of protoheme IX synthesis.</text>
</comment>
<dbReference type="AlphaFoldDB" id="B1Y163"/>
<name>B1Y163_LEPCP</name>
<keyword evidence="6 10" id="KW-0812">Transmembrane</keyword>
<keyword evidence="9" id="KW-0627">Porphyrin biosynthesis</keyword>
<evidence type="ECO:0000256" key="9">
    <source>
        <dbReference type="ARBA" id="ARBA00023244"/>
    </source>
</evidence>
<evidence type="ECO:0000256" key="1">
    <source>
        <dbReference type="ARBA" id="ARBA00002962"/>
    </source>
</evidence>
<evidence type="ECO:0000256" key="6">
    <source>
        <dbReference type="ARBA" id="ARBA00022692"/>
    </source>
</evidence>
<evidence type="ECO:0000259" key="11">
    <source>
        <dbReference type="Pfam" id="PF07219"/>
    </source>
</evidence>
<comment type="subcellular location">
    <subcellularLocation>
        <location evidence="2">Cell inner membrane</location>
        <topology evidence="2">Multi-pass membrane protein</topology>
    </subcellularLocation>
</comment>
<dbReference type="SUPFAM" id="SSF48452">
    <property type="entry name" value="TPR-like"/>
    <property type="match status" value="1"/>
</dbReference>
<evidence type="ECO:0000256" key="2">
    <source>
        <dbReference type="ARBA" id="ARBA00004429"/>
    </source>
</evidence>
<evidence type="ECO:0000256" key="5">
    <source>
        <dbReference type="ARBA" id="ARBA00022519"/>
    </source>
</evidence>
<evidence type="ECO:0000313" key="12">
    <source>
        <dbReference type="EMBL" id="ACB33040.1"/>
    </source>
</evidence>
<dbReference type="RefSeq" id="WP_012345802.1">
    <property type="nucleotide sequence ID" value="NC_010524.1"/>
</dbReference>
<keyword evidence="4" id="KW-1003">Cell membrane</keyword>
<proteinExistence type="predicted"/>
<dbReference type="Pfam" id="PF07219">
    <property type="entry name" value="HemY_N"/>
    <property type="match status" value="1"/>
</dbReference>
<dbReference type="GO" id="GO:0006779">
    <property type="term" value="P:porphyrin-containing compound biosynthetic process"/>
    <property type="evidence" value="ECO:0007669"/>
    <property type="project" value="UniProtKB-KW"/>
</dbReference>
<keyword evidence="8 10" id="KW-0472">Membrane</keyword>
<evidence type="ECO:0000256" key="10">
    <source>
        <dbReference type="SAM" id="Phobius"/>
    </source>
</evidence>
<dbReference type="eggNOG" id="COG3071">
    <property type="taxonomic scope" value="Bacteria"/>
</dbReference>
<dbReference type="HOGENOM" id="CLU_037501_0_1_4"/>
<feature type="domain" description="HemY N-terminal" evidence="11">
    <location>
        <begin position="26"/>
        <end position="112"/>
    </location>
</feature>
<dbReference type="InterPro" id="IPR011990">
    <property type="entry name" value="TPR-like_helical_dom_sf"/>
</dbReference>
<dbReference type="InterPro" id="IPR010817">
    <property type="entry name" value="HemY_N"/>
</dbReference>
<dbReference type="GO" id="GO:0005886">
    <property type="term" value="C:plasma membrane"/>
    <property type="evidence" value="ECO:0007669"/>
    <property type="project" value="UniProtKB-SubCell"/>
</dbReference>
<gene>
    <name evidence="12" type="ordered locus">Lcho_0767</name>
</gene>
<dbReference type="UniPathway" id="UPA00252"/>
<dbReference type="KEGG" id="lch:Lcho_0767"/>
<dbReference type="InterPro" id="IPR005254">
    <property type="entry name" value="Heme_biosyn_assoc_TPR_pro"/>
</dbReference>
<dbReference type="NCBIfam" id="TIGR00540">
    <property type="entry name" value="TPR_hemY_coli"/>
    <property type="match status" value="1"/>
</dbReference>
<keyword evidence="7 10" id="KW-1133">Transmembrane helix</keyword>
<evidence type="ECO:0000256" key="3">
    <source>
        <dbReference type="ARBA" id="ARBA00004744"/>
    </source>
</evidence>
<evidence type="ECO:0000256" key="8">
    <source>
        <dbReference type="ARBA" id="ARBA00023136"/>
    </source>
</evidence>
<dbReference type="EMBL" id="CP001013">
    <property type="protein sequence ID" value="ACB33040.1"/>
    <property type="molecule type" value="Genomic_DNA"/>
</dbReference>
<dbReference type="OrthoDB" id="9151794at2"/>
<accession>B1Y163</accession>
<sequence precursor="true">MRWVVWLLLLSVVAVLAASTLGANDGVVSIYWSPWRVDLSLNFFVLLLLASGAAVYIAVGSINRLVGLPERARLWRLQRRERAAQMALRESLGLLFSGRYSRAHKAAQRALEIRALTTELTADVEFGALAHLLAASSLHRLQDRTRRDEQLGRALGMLGAPALPTPVAEGARLLATEWAIDDRDPDRAFEQLAQLPAGVARRTQALRLRLQAARLSRQPLEALKTARLLAKHQGFAPVAAHGILRSLAIEVLDTARDADQLRRIWLQLDPADRRDPVVTARAASLAAELDAVTDGRGWLRPHWEHIHQLGERERAAVLRAFVDVLPGLPADWLPLLEDAVAAQPQDAPLAYAAGRAMAERQLWGRARRLLEVAASNASAELGLRQDAWRWLGQIADQEGDEDQAQRCYRKAANAT</sequence>
<dbReference type="GO" id="GO:0042168">
    <property type="term" value="P:heme metabolic process"/>
    <property type="evidence" value="ECO:0007669"/>
    <property type="project" value="InterPro"/>
</dbReference>
<keyword evidence="13" id="KW-1185">Reference proteome</keyword>
<evidence type="ECO:0000313" key="13">
    <source>
        <dbReference type="Proteomes" id="UP000001693"/>
    </source>
</evidence>
<dbReference type="Proteomes" id="UP000001693">
    <property type="component" value="Chromosome"/>
</dbReference>
<dbReference type="Gene3D" id="1.25.40.10">
    <property type="entry name" value="Tetratricopeptide repeat domain"/>
    <property type="match status" value="1"/>
</dbReference>
<reference evidence="12 13" key="1">
    <citation type="submission" date="2008-03" db="EMBL/GenBank/DDBJ databases">
        <title>Complete sequence of Leptothrix cholodnii SP-6.</title>
        <authorList>
            <consortium name="US DOE Joint Genome Institute"/>
            <person name="Copeland A."/>
            <person name="Lucas S."/>
            <person name="Lapidus A."/>
            <person name="Glavina del Rio T."/>
            <person name="Dalin E."/>
            <person name="Tice H."/>
            <person name="Bruce D."/>
            <person name="Goodwin L."/>
            <person name="Pitluck S."/>
            <person name="Chertkov O."/>
            <person name="Brettin T."/>
            <person name="Detter J.C."/>
            <person name="Han C."/>
            <person name="Kuske C.R."/>
            <person name="Schmutz J."/>
            <person name="Larimer F."/>
            <person name="Land M."/>
            <person name="Hauser L."/>
            <person name="Kyrpides N."/>
            <person name="Lykidis A."/>
            <person name="Emerson D."/>
            <person name="Richardson P."/>
        </authorList>
    </citation>
    <scope>NUCLEOTIDE SEQUENCE [LARGE SCALE GENOMIC DNA]</scope>
    <source>
        <strain evidence="13">ATCC 51168 / LMG 8142 / SP-6</strain>
    </source>
</reference>
<dbReference type="STRING" id="395495.Lcho_0767"/>
<keyword evidence="5" id="KW-0997">Cell inner membrane</keyword>
<protein>
    <submittedName>
        <fullName evidence="12">HemY domain protein</fullName>
    </submittedName>
</protein>
<evidence type="ECO:0000256" key="4">
    <source>
        <dbReference type="ARBA" id="ARBA00022475"/>
    </source>
</evidence>
<evidence type="ECO:0000256" key="7">
    <source>
        <dbReference type="ARBA" id="ARBA00022989"/>
    </source>
</evidence>
<comment type="pathway">
    <text evidence="3">Porphyrin-containing compound metabolism; protoheme biosynthesis.</text>
</comment>